<evidence type="ECO:0000259" key="1">
    <source>
        <dbReference type="PROSITE" id="PS51340"/>
    </source>
</evidence>
<dbReference type="InterPro" id="IPR011037">
    <property type="entry name" value="Pyrv_Knase-like_insert_dom_sf"/>
</dbReference>
<dbReference type="InterPro" id="IPR005163">
    <property type="entry name" value="Tri_helical_YiiM-like"/>
</dbReference>
<dbReference type="AlphaFoldDB" id="A0A6M0Q607"/>
<dbReference type="Pfam" id="PF03475">
    <property type="entry name" value="YiiM_3-alpha"/>
    <property type="match status" value="1"/>
</dbReference>
<dbReference type="Pfam" id="PF03473">
    <property type="entry name" value="MOSC"/>
    <property type="match status" value="1"/>
</dbReference>
<dbReference type="PANTHER" id="PTHR30212">
    <property type="entry name" value="PROTEIN YIIM"/>
    <property type="match status" value="1"/>
</dbReference>
<dbReference type="GO" id="GO:0003824">
    <property type="term" value="F:catalytic activity"/>
    <property type="evidence" value="ECO:0007669"/>
    <property type="project" value="InterPro"/>
</dbReference>
<dbReference type="PROSITE" id="PS51340">
    <property type="entry name" value="MOSC"/>
    <property type="match status" value="1"/>
</dbReference>
<dbReference type="PANTHER" id="PTHR30212:SF2">
    <property type="entry name" value="PROTEIN YIIM"/>
    <property type="match status" value="1"/>
</dbReference>
<protein>
    <submittedName>
        <fullName evidence="2">MOSC domain-containing protein</fullName>
    </submittedName>
</protein>
<dbReference type="GO" id="GO:0030151">
    <property type="term" value="F:molybdenum ion binding"/>
    <property type="evidence" value="ECO:0007669"/>
    <property type="project" value="InterPro"/>
</dbReference>
<dbReference type="InterPro" id="IPR052353">
    <property type="entry name" value="Benzoxazolinone_Detox_Enz"/>
</dbReference>
<dbReference type="GO" id="GO:0030170">
    <property type="term" value="F:pyridoxal phosphate binding"/>
    <property type="evidence" value="ECO:0007669"/>
    <property type="project" value="InterPro"/>
</dbReference>
<accession>A0A6M0Q607</accession>
<feature type="domain" description="MOSC" evidence="1">
    <location>
        <begin position="29"/>
        <end position="163"/>
    </location>
</feature>
<comment type="caution">
    <text evidence="2">The sequence shown here is derived from an EMBL/GenBank/DDBJ whole genome shotgun (WGS) entry which is preliminary data.</text>
</comment>
<name>A0A6M0Q607_9BACI</name>
<dbReference type="InterPro" id="IPR005302">
    <property type="entry name" value="MoCF_Sase_C"/>
</dbReference>
<organism evidence="2 3">
    <name type="scientific">Bacillus mesophilus</name>
    <dbReference type="NCBI Taxonomy" id="1808955"/>
    <lineage>
        <taxon>Bacteria</taxon>
        <taxon>Bacillati</taxon>
        <taxon>Bacillota</taxon>
        <taxon>Bacilli</taxon>
        <taxon>Bacillales</taxon>
        <taxon>Bacillaceae</taxon>
        <taxon>Bacillus</taxon>
    </lineage>
</organism>
<gene>
    <name evidence="2" type="ORF">G4D63_05380</name>
</gene>
<evidence type="ECO:0000313" key="3">
    <source>
        <dbReference type="Proteomes" id="UP000481043"/>
    </source>
</evidence>
<dbReference type="EMBL" id="JAAIWM010000002">
    <property type="protein sequence ID" value="NEY71169.1"/>
    <property type="molecule type" value="Genomic_DNA"/>
</dbReference>
<keyword evidence="3" id="KW-1185">Reference proteome</keyword>
<reference evidence="2 3" key="1">
    <citation type="submission" date="2020-02" db="EMBL/GenBank/DDBJ databases">
        <title>Bacillus aquiflavi sp. nov., isolated from yellow water of strong flavor Chinese baijiu in Yibin region of China.</title>
        <authorList>
            <person name="Xie J."/>
        </authorList>
    </citation>
    <scope>NUCLEOTIDE SEQUENCE [LARGE SCALE GENOMIC DNA]</scope>
    <source>
        <strain evidence="2 3">SA4</strain>
    </source>
</reference>
<dbReference type="SUPFAM" id="SSF50800">
    <property type="entry name" value="PK beta-barrel domain-like"/>
    <property type="match status" value="1"/>
</dbReference>
<proteinExistence type="predicted"/>
<sequence length="214" mass="24262">MEPKLISLNIGKPKKLKTEENEFVSGVGKQSVDRAFLTKEGFIDDGVQQTKFHGGPDRAVLFYCFDHYQQWEGEFGKPLMVPGFGENITVSGLSEADVHIGDVYQIGEAIVEITQSRIPCNTLSKYNDENSLLSRLVSTGFTGYLGRVLQEGWIEQDSTITRTKRNPNSVSVLFSNQIYFHDKNNLDGMERLLQIEELASAWRKKIEQRVNKLK</sequence>
<evidence type="ECO:0000313" key="2">
    <source>
        <dbReference type="EMBL" id="NEY71169.1"/>
    </source>
</evidence>
<dbReference type="Gene3D" id="2.40.33.20">
    <property type="entry name" value="PK beta-barrel domain-like"/>
    <property type="match status" value="1"/>
</dbReference>
<dbReference type="Proteomes" id="UP000481043">
    <property type="component" value="Unassembled WGS sequence"/>
</dbReference>